<reference evidence="1" key="1">
    <citation type="journal article" date="2014" name="Int. J. Syst. Evol. Microbiol.">
        <title>Complete genome sequence of Corynebacterium casei LMG S-19264T (=DSM 44701T), isolated from a smear-ripened cheese.</title>
        <authorList>
            <consortium name="US DOE Joint Genome Institute (JGI-PGF)"/>
            <person name="Walter F."/>
            <person name="Albersmeier A."/>
            <person name="Kalinowski J."/>
            <person name="Ruckert C."/>
        </authorList>
    </citation>
    <scope>NUCLEOTIDE SEQUENCE</scope>
    <source>
        <strain evidence="1">CGMCC 1.15758</strain>
    </source>
</reference>
<keyword evidence="2" id="KW-1185">Reference proteome</keyword>
<evidence type="ECO:0000313" key="2">
    <source>
        <dbReference type="Proteomes" id="UP000636949"/>
    </source>
</evidence>
<sequence length="213" mass="25070">MMENQRYGGSCEKCSGVARVEELKDIMADNHFERMQSHLGGWQFARWSSRLTAIKHFAKHVLDSCICGRKYMGCDNILTEYRSNNNHWNHFGRYVRDAYELKNNGYYLNINNDNFEYVRTSMVHTDRCHGNHEGFSTYYNRISGRLVGVNKKGDITTYYRKRSDTPSVKQYQTKKNWEMCLNNVKNNTHIWKPKEHTHSLGIYLSAYDLDVLG</sequence>
<gene>
    <name evidence="1" type="ORF">GCM10010995_05210</name>
</gene>
<name>A0A8J3E8G2_9GAMM</name>
<dbReference type="Proteomes" id="UP000636949">
    <property type="component" value="Unassembled WGS sequence"/>
</dbReference>
<reference evidence="1" key="2">
    <citation type="submission" date="2020-09" db="EMBL/GenBank/DDBJ databases">
        <authorList>
            <person name="Sun Q."/>
            <person name="Zhou Y."/>
        </authorList>
    </citation>
    <scope>NUCLEOTIDE SEQUENCE</scope>
    <source>
        <strain evidence="1">CGMCC 1.15758</strain>
    </source>
</reference>
<protein>
    <submittedName>
        <fullName evidence="1">Uncharacterized protein</fullName>
    </submittedName>
</protein>
<accession>A0A8J3E8G2</accession>
<dbReference type="RefSeq" id="WP_117001612.1">
    <property type="nucleotide sequence ID" value="NZ_BMJS01000003.1"/>
</dbReference>
<proteinExistence type="predicted"/>
<comment type="caution">
    <text evidence="1">The sequence shown here is derived from an EMBL/GenBank/DDBJ whole genome shotgun (WGS) entry which is preliminary data.</text>
</comment>
<dbReference type="EMBL" id="BMJS01000003">
    <property type="protein sequence ID" value="GGF90885.1"/>
    <property type="molecule type" value="Genomic_DNA"/>
</dbReference>
<evidence type="ECO:0000313" key="1">
    <source>
        <dbReference type="EMBL" id="GGF90885.1"/>
    </source>
</evidence>
<dbReference type="AlphaFoldDB" id="A0A8J3E8G2"/>
<organism evidence="1 2">
    <name type="scientific">Cysteiniphilum litorale</name>
    <dbReference type="NCBI Taxonomy" id="2056700"/>
    <lineage>
        <taxon>Bacteria</taxon>
        <taxon>Pseudomonadati</taxon>
        <taxon>Pseudomonadota</taxon>
        <taxon>Gammaproteobacteria</taxon>
        <taxon>Thiotrichales</taxon>
        <taxon>Fastidiosibacteraceae</taxon>
        <taxon>Cysteiniphilum</taxon>
    </lineage>
</organism>